<sequence>MKAFTLLEMIVVLAIASLVIGIGAGAVQKLTEEHELLRAAHDAERILMQAMTRTLTTVQPQVIDLTTLSQGAKLTVRRAGKKTFDTATNQHLRLRPGGLCEPLTLRWQNGANWVSATLDPLTAGFQELEESL</sequence>
<evidence type="ECO:0000313" key="2">
    <source>
        <dbReference type="Proteomes" id="UP001596052"/>
    </source>
</evidence>
<accession>A0ABW0KRQ3</accession>
<dbReference type="EMBL" id="JBHSMQ010000004">
    <property type="protein sequence ID" value="MFC5455999.1"/>
    <property type="molecule type" value="Genomic_DNA"/>
</dbReference>
<evidence type="ECO:0000313" key="1">
    <source>
        <dbReference type="EMBL" id="MFC5455999.1"/>
    </source>
</evidence>
<dbReference type="NCBIfam" id="TIGR02532">
    <property type="entry name" value="IV_pilin_GFxxxE"/>
    <property type="match status" value="1"/>
</dbReference>
<protein>
    <submittedName>
        <fullName evidence="1">Type II secretion system protein</fullName>
    </submittedName>
</protein>
<dbReference type="SUPFAM" id="SSF54523">
    <property type="entry name" value="Pili subunits"/>
    <property type="match status" value="1"/>
</dbReference>
<organism evidence="1 2">
    <name type="scientific">Prosthecobacter fluviatilis</name>
    <dbReference type="NCBI Taxonomy" id="445931"/>
    <lineage>
        <taxon>Bacteria</taxon>
        <taxon>Pseudomonadati</taxon>
        <taxon>Verrucomicrobiota</taxon>
        <taxon>Verrucomicrobiia</taxon>
        <taxon>Verrucomicrobiales</taxon>
        <taxon>Verrucomicrobiaceae</taxon>
        <taxon>Prosthecobacter</taxon>
    </lineage>
</organism>
<dbReference type="Proteomes" id="UP001596052">
    <property type="component" value="Unassembled WGS sequence"/>
</dbReference>
<keyword evidence="2" id="KW-1185">Reference proteome</keyword>
<reference evidence="2" key="1">
    <citation type="journal article" date="2019" name="Int. J. Syst. Evol. Microbiol.">
        <title>The Global Catalogue of Microorganisms (GCM) 10K type strain sequencing project: providing services to taxonomists for standard genome sequencing and annotation.</title>
        <authorList>
            <consortium name="The Broad Institute Genomics Platform"/>
            <consortium name="The Broad Institute Genome Sequencing Center for Infectious Disease"/>
            <person name="Wu L."/>
            <person name="Ma J."/>
        </authorList>
    </citation>
    <scope>NUCLEOTIDE SEQUENCE [LARGE SCALE GENOMIC DNA]</scope>
    <source>
        <strain evidence="2">CGMCC 4.1469</strain>
    </source>
</reference>
<name>A0ABW0KRQ3_9BACT</name>
<proteinExistence type="predicted"/>
<dbReference type="RefSeq" id="WP_377167767.1">
    <property type="nucleotide sequence ID" value="NZ_JBHSMQ010000004.1"/>
</dbReference>
<dbReference type="InterPro" id="IPR012902">
    <property type="entry name" value="N_methyl_site"/>
</dbReference>
<dbReference type="InterPro" id="IPR045584">
    <property type="entry name" value="Pilin-like"/>
</dbReference>
<gene>
    <name evidence="1" type="ORF">ACFQDI_14140</name>
</gene>
<comment type="caution">
    <text evidence="1">The sequence shown here is derived from an EMBL/GenBank/DDBJ whole genome shotgun (WGS) entry which is preliminary data.</text>
</comment>
<dbReference type="Pfam" id="PF07963">
    <property type="entry name" value="N_methyl"/>
    <property type="match status" value="1"/>
</dbReference>